<dbReference type="PANTHER" id="PTHR43441">
    <property type="entry name" value="RIBOSOMAL-PROTEIN-SERINE ACETYLTRANSFERASE"/>
    <property type="match status" value="1"/>
</dbReference>
<accession>A0A366XV45</accession>
<dbReference type="RefSeq" id="WP_113807974.1">
    <property type="nucleotide sequence ID" value="NZ_QOCW01000029.1"/>
</dbReference>
<dbReference type="AlphaFoldDB" id="A0A366XV45"/>
<dbReference type="GO" id="GO:1990189">
    <property type="term" value="F:protein N-terminal-serine acetyltransferase activity"/>
    <property type="evidence" value="ECO:0007669"/>
    <property type="project" value="TreeGrafter"/>
</dbReference>
<organism evidence="2 3">
    <name type="scientific">Bacillus taeanensis</name>
    <dbReference type="NCBI Taxonomy" id="273032"/>
    <lineage>
        <taxon>Bacteria</taxon>
        <taxon>Bacillati</taxon>
        <taxon>Bacillota</taxon>
        <taxon>Bacilli</taxon>
        <taxon>Bacillales</taxon>
        <taxon>Bacillaceae</taxon>
        <taxon>Bacillus</taxon>
    </lineage>
</organism>
<dbReference type="SUPFAM" id="SSF55729">
    <property type="entry name" value="Acyl-CoA N-acyltransferases (Nat)"/>
    <property type="match status" value="1"/>
</dbReference>
<feature type="domain" description="N-acetyltransferase" evidence="1">
    <location>
        <begin position="10"/>
        <end position="176"/>
    </location>
</feature>
<evidence type="ECO:0000313" key="3">
    <source>
        <dbReference type="Proteomes" id="UP000253314"/>
    </source>
</evidence>
<proteinExistence type="predicted"/>
<dbReference type="GO" id="GO:0005737">
    <property type="term" value="C:cytoplasm"/>
    <property type="evidence" value="ECO:0007669"/>
    <property type="project" value="TreeGrafter"/>
</dbReference>
<comment type="caution">
    <text evidence="2">The sequence shown here is derived from an EMBL/GenBank/DDBJ whole genome shotgun (WGS) entry which is preliminary data.</text>
</comment>
<keyword evidence="2" id="KW-0808">Transferase</keyword>
<dbReference type="PANTHER" id="PTHR43441:SF12">
    <property type="entry name" value="RIBOSOMAL N-ACETYLTRANSFERASE YDAF-RELATED"/>
    <property type="match status" value="1"/>
</dbReference>
<dbReference type="Pfam" id="PF13302">
    <property type="entry name" value="Acetyltransf_3"/>
    <property type="match status" value="1"/>
</dbReference>
<dbReference type="InterPro" id="IPR016181">
    <property type="entry name" value="Acyl_CoA_acyltransferase"/>
</dbReference>
<reference evidence="2 3" key="1">
    <citation type="submission" date="2018-07" db="EMBL/GenBank/DDBJ databases">
        <title>Lottiidibacillus patelloidae gen. nov., sp. nov., isolated from the intestinal tract of a marine limpet and the reclassification of B. taeanensis BH030017T, B. algicola KMM 3737T and B. hwajinpoensis SW-72T as genus Lottiidibacillus.</title>
        <authorList>
            <person name="Liu R."/>
            <person name="Huang Z."/>
        </authorList>
    </citation>
    <scope>NUCLEOTIDE SEQUENCE [LARGE SCALE GENOMIC DNA]</scope>
    <source>
        <strain evidence="2 3">BH030017</strain>
    </source>
</reference>
<dbReference type="GO" id="GO:0008999">
    <property type="term" value="F:protein-N-terminal-alanine acetyltransferase activity"/>
    <property type="evidence" value="ECO:0007669"/>
    <property type="project" value="TreeGrafter"/>
</dbReference>
<dbReference type="Gene3D" id="3.40.630.30">
    <property type="match status" value="1"/>
</dbReference>
<dbReference type="InterPro" id="IPR000182">
    <property type="entry name" value="GNAT_dom"/>
</dbReference>
<dbReference type="OrthoDB" id="9784707at2"/>
<evidence type="ECO:0000259" key="1">
    <source>
        <dbReference type="PROSITE" id="PS51186"/>
    </source>
</evidence>
<sequence>MFTYPLDEHAYLKLLEPQDAEGLFHVINSSRTHLRQWLPWVDFNRTADDSRTFIKHTQKQFFEQNGFQAGIFYKENLAGVIGFHQIDWSNSSTSIGYWLGEHYTGQGLMTKACAALVNHAFTYYKLNRVEIRCAARNTKSCAIPERLGFTKEGVIRDNERIDGRFVDHVVYGMLKREWQE</sequence>
<dbReference type="EMBL" id="QOCW01000029">
    <property type="protein sequence ID" value="RBW67831.1"/>
    <property type="molecule type" value="Genomic_DNA"/>
</dbReference>
<dbReference type="PROSITE" id="PS51186">
    <property type="entry name" value="GNAT"/>
    <property type="match status" value="1"/>
</dbReference>
<dbReference type="InterPro" id="IPR051908">
    <property type="entry name" value="Ribosomal_N-acetyltransferase"/>
</dbReference>
<name>A0A366XV45_9BACI</name>
<gene>
    <name evidence="2" type="ORF">DS031_20000</name>
</gene>
<keyword evidence="3" id="KW-1185">Reference proteome</keyword>
<evidence type="ECO:0000313" key="2">
    <source>
        <dbReference type="EMBL" id="RBW67831.1"/>
    </source>
</evidence>
<protein>
    <submittedName>
        <fullName evidence="2">RimJ/RimL family protein N-acetyltransferase</fullName>
    </submittedName>
</protein>
<dbReference type="Proteomes" id="UP000253314">
    <property type="component" value="Unassembled WGS sequence"/>
</dbReference>